<dbReference type="InterPro" id="IPR041577">
    <property type="entry name" value="RT_RNaseH_2"/>
</dbReference>
<organism evidence="11 12">
    <name type="scientific">Caenorhabditis auriculariae</name>
    <dbReference type="NCBI Taxonomy" id="2777116"/>
    <lineage>
        <taxon>Eukaryota</taxon>
        <taxon>Metazoa</taxon>
        <taxon>Ecdysozoa</taxon>
        <taxon>Nematoda</taxon>
        <taxon>Chromadorea</taxon>
        <taxon>Rhabditida</taxon>
        <taxon>Rhabditina</taxon>
        <taxon>Rhabditomorpha</taxon>
        <taxon>Rhabditoidea</taxon>
        <taxon>Rhabditidae</taxon>
        <taxon>Peloderinae</taxon>
        <taxon>Caenorhabditis</taxon>
    </lineage>
</organism>
<keyword evidence="5" id="KW-0378">Hydrolase</keyword>
<dbReference type="Proteomes" id="UP000835052">
    <property type="component" value="Unassembled WGS sequence"/>
</dbReference>
<feature type="transmembrane region" description="Helical" evidence="8">
    <location>
        <begin position="463"/>
        <end position="489"/>
    </location>
</feature>
<feature type="domain" description="Reverse transcriptase" evidence="9">
    <location>
        <begin position="905"/>
        <end position="1084"/>
    </location>
</feature>
<dbReference type="EC" id="2.7.7.49" evidence="1"/>
<reference evidence="11" key="1">
    <citation type="submission" date="2020-10" db="EMBL/GenBank/DDBJ databases">
        <authorList>
            <person name="Kikuchi T."/>
        </authorList>
    </citation>
    <scope>NUCLEOTIDE SEQUENCE</scope>
    <source>
        <strain evidence="11">NKZ352</strain>
    </source>
</reference>
<evidence type="ECO:0000259" key="9">
    <source>
        <dbReference type="PROSITE" id="PS50878"/>
    </source>
</evidence>
<dbReference type="CDD" id="cd09274">
    <property type="entry name" value="RNase_HI_RT_Ty3"/>
    <property type="match status" value="1"/>
</dbReference>
<dbReference type="PROSITE" id="PS50878">
    <property type="entry name" value="RT_POL"/>
    <property type="match status" value="1"/>
</dbReference>
<dbReference type="PROSITE" id="PS50994">
    <property type="entry name" value="INTEGRASE"/>
    <property type="match status" value="1"/>
</dbReference>
<dbReference type="CDD" id="cd01647">
    <property type="entry name" value="RT_LTR"/>
    <property type="match status" value="1"/>
</dbReference>
<dbReference type="Pfam" id="PF17919">
    <property type="entry name" value="RT_RNaseH_2"/>
    <property type="match status" value="1"/>
</dbReference>
<comment type="caution">
    <text evidence="11">The sequence shown here is derived from an EMBL/GenBank/DDBJ whole genome shotgun (WGS) entry which is preliminary data.</text>
</comment>
<dbReference type="GO" id="GO:0003964">
    <property type="term" value="F:RNA-directed DNA polymerase activity"/>
    <property type="evidence" value="ECO:0007669"/>
    <property type="project" value="UniProtKB-EC"/>
</dbReference>
<gene>
    <name evidence="11" type="ORF">CAUJ_LOCUS16176</name>
</gene>
<evidence type="ECO:0000256" key="7">
    <source>
        <dbReference type="SAM" id="MobiDB-lite"/>
    </source>
</evidence>
<keyword evidence="8" id="KW-0472">Membrane</keyword>
<protein>
    <recommendedName>
        <fullName evidence="1">RNA-directed DNA polymerase</fullName>
        <ecNumber evidence="1">2.7.7.49</ecNumber>
    </recommendedName>
</protein>
<dbReference type="PANTHER" id="PTHR37984:SF5">
    <property type="entry name" value="PROTEIN NYNRIN-LIKE"/>
    <property type="match status" value="1"/>
</dbReference>
<accession>A0A8S1HXU6</accession>
<dbReference type="InterPro" id="IPR021109">
    <property type="entry name" value="Peptidase_aspartic_dom_sf"/>
</dbReference>
<dbReference type="SUPFAM" id="SSF56672">
    <property type="entry name" value="DNA/RNA polymerases"/>
    <property type="match status" value="1"/>
</dbReference>
<evidence type="ECO:0000259" key="10">
    <source>
        <dbReference type="PROSITE" id="PS50994"/>
    </source>
</evidence>
<dbReference type="Gene3D" id="3.10.10.10">
    <property type="entry name" value="HIV Type 1 Reverse Transcriptase, subunit A, domain 1"/>
    <property type="match status" value="1"/>
</dbReference>
<name>A0A8S1HXU6_9PELO</name>
<dbReference type="Gene3D" id="1.20.5.1890">
    <property type="match status" value="1"/>
</dbReference>
<dbReference type="InterPro" id="IPR041588">
    <property type="entry name" value="Integrase_H2C2"/>
</dbReference>
<evidence type="ECO:0000256" key="6">
    <source>
        <dbReference type="ARBA" id="ARBA00023268"/>
    </source>
</evidence>
<dbReference type="SUPFAM" id="SSF50630">
    <property type="entry name" value="Acid proteases"/>
    <property type="match status" value="1"/>
</dbReference>
<proteinExistence type="predicted"/>
<dbReference type="EMBL" id="CAJGYM010000287">
    <property type="protein sequence ID" value="CAD6200279.1"/>
    <property type="molecule type" value="Genomic_DNA"/>
</dbReference>
<keyword evidence="5" id="KW-0255">Endonuclease</keyword>
<evidence type="ECO:0000256" key="1">
    <source>
        <dbReference type="ARBA" id="ARBA00012493"/>
    </source>
</evidence>
<dbReference type="Pfam" id="PF00078">
    <property type="entry name" value="RVT_1"/>
    <property type="match status" value="1"/>
</dbReference>
<keyword evidence="6" id="KW-0511">Multifunctional enzyme</keyword>
<keyword evidence="8" id="KW-0812">Transmembrane</keyword>
<sequence length="1679" mass="190323">MNAVTDLVNFWNIKWSDVESRIQKHQYIDTGLPILHAIAIKEFELATLDRIYKLKDSEMINLIRKDPPYSKGQELPLERQQLIRLAYEKAVGENNTNIELLFKTEFRIPLIPYMTPEARREHALQCRNFFTKFQKSSKISRISLNPTTTSVLPSLKMPTATPQDVDTKKDRGPRNISISKEKQITPLPPVSGSTSDIEFLKSTYDFEENIRRNLTQSGINSKLQYTAEKLEDGIKSNFDKLYHSLCEANNRQLQIWTAVLQIDPTIGMRSLLGRQDISARVAGNGIYSVNQCRKIRHKKIYYDRKVNGTCFTTTPITTEDDEILFIVPGTQEIAHHAVTIPCGSVTPEIWKNNETFWTTTGQANFTNLPHLPSGGPASLPKLHFYAPDVYESAKSSSFPLLMAISFGKNLAFIQQKQSRMINVLHGTGLLSTETLRDLAAAGGYVVDKTTGTIGDVLEDVKNWYLMYLLWFGLPVFFLLSIGAFGYLIIKFWCTSKLLSINNVSQKLEMTAPPEAEASEEFEEDDRTEEVERKKYIARQRRLLPPLLTYIPIIIPIISTAATLEINSVGDFTTLPYLTITLNSRGSVALWDTGASVSYIPKSTLQYTNTRMNRACLRPAQTANGSTFQFLGSVLLSVSIGGHEIKHKFLVSRDEDCPAPALIGYDFIAALDERNISTSLHPKEGTLEIGSTKVKLLKKGEEAFVKANKKINVLGAETKTIPPFATKTLNLKLVDDNQIHFVLLKPTPGSALTFLETLVRPGLTSIQATNRTNKPLKIQKGMFLGKADAINTVDNFHNSDPQQNLEPYTPPEADWEAKLPNSPKDFISELDLNNCDLNENQQEILKKIIIDNKAAFFNEDGQIGKFIGPVQHSIPIRTDMPFPKARTYKIPFGKRDEVDRQVEELLNQKIIEPSQSLFTSPVVLVRKKDLTWRFTVDYRQLNNVTKKQTYLIPTITDIIDLAVGAKFFTNVDLISGFFQINLREEDRPLTAFTTTHGTWQFTRMAMGLCGAPHTFQSAVRYLQQQMPRGRLFTYLDDLLLTSDSAEEHLKDIEALLETTSKLGFKIRLSKCHFACPSVTFLGLIISRDGVLPNPKKVEALENFPKPKSPTAVRSFLGMTNYFRRFVKNYAQIASPLYDLTKEKEEFSWKESHEKAFQELKNRLTTAPILVGPMPSRPYQIETDASCIAIGAVLLQSRADGEPFQAIAYASRKLRPAERNYPAIEAEALALVFALSEFRTYVLGSRITAIVDHRPLTSLMTRRDLIGRLAKFQIILAEFDIQILYRPGKQNVVPDALSRYLEDETREPIQRKEKVANVDLNPKILEKSETISLEEIRNLQKNSLWIRQAIEEITKPEESTTRSSPNHERYTVHEGLCETALSMPPAADRPAEKQRNPQTGAHLGAIKTGQAIKRRLIWTGLDGDVKNFVKECLKCRKRKTDASQTTREPLNNLPVENEPGKKDGTSTYSVHCQSQPNKNRYVLTLVDAFTKWFITVPLITQDSSSVIRAIVENLITKFADVTWKTPMPVYLDLSDHTTLIRIQLQELWKHMKKEITQGQILQKKDYEKTHRIRNRKICPGDSILVKRAAPRNKLSPFLSGPFTVTKVDETNVHFDQNGKIMKTHQDDARLFKRKSPEAEVPLELPENHPLIVEAEINTPTEVNDTRRPTRQHRIPIRFRAA</sequence>
<dbReference type="InterPro" id="IPR043502">
    <property type="entry name" value="DNA/RNA_pol_sf"/>
</dbReference>
<dbReference type="InterPro" id="IPR001584">
    <property type="entry name" value="Integrase_cat-core"/>
</dbReference>
<dbReference type="InterPro" id="IPR000477">
    <property type="entry name" value="RT_dom"/>
</dbReference>
<feature type="domain" description="Integrase catalytic" evidence="10">
    <location>
        <begin position="1448"/>
        <end position="1530"/>
    </location>
</feature>
<dbReference type="OrthoDB" id="5832112at2759"/>
<keyword evidence="3" id="KW-0548">Nucleotidyltransferase</keyword>
<dbReference type="Gene3D" id="2.40.70.10">
    <property type="entry name" value="Acid Proteases"/>
    <property type="match status" value="1"/>
</dbReference>
<evidence type="ECO:0000256" key="3">
    <source>
        <dbReference type="ARBA" id="ARBA00022695"/>
    </source>
</evidence>
<dbReference type="SUPFAM" id="SSF161008">
    <property type="entry name" value="Viral glycoprotein ectodomain-like"/>
    <property type="match status" value="1"/>
</dbReference>
<evidence type="ECO:0000256" key="4">
    <source>
        <dbReference type="ARBA" id="ARBA00022722"/>
    </source>
</evidence>
<keyword evidence="2" id="KW-0808">Transferase</keyword>
<dbReference type="FunFam" id="3.30.70.270:FF:000026">
    <property type="entry name" value="Transposon Ty3-G Gag-Pol polyprotein"/>
    <property type="match status" value="1"/>
</dbReference>
<dbReference type="Pfam" id="PF24664">
    <property type="entry name" value="Monjiviricetes_fusion"/>
    <property type="match status" value="1"/>
</dbReference>
<dbReference type="PANTHER" id="PTHR37984">
    <property type="entry name" value="PROTEIN CBG26694"/>
    <property type="match status" value="1"/>
</dbReference>
<dbReference type="Gene3D" id="1.10.340.70">
    <property type="match status" value="1"/>
</dbReference>
<keyword evidence="12" id="KW-1185">Reference proteome</keyword>
<dbReference type="GO" id="GO:0004519">
    <property type="term" value="F:endonuclease activity"/>
    <property type="evidence" value="ECO:0007669"/>
    <property type="project" value="UniProtKB-KW"/>
</dbReference>
<evidence type="ECO:0000313" key="12">
    <source>
        <dbReference type="Proteomes" id="UP000835052"/>
    </source>
</evidence>
<keyword evidence="8" id="KW-1133">Transmembrane helix</keyword>
<evidence type="ECO:0000256" key="5">
    <source>
        <dbReference type="ARBA" id="ARBA00022759"/>
    </source>
</evidence>
<evidence type="ECO:0000256" key="8">
    <source>
        <dbReference type="SAM" id="Phobius"/>
    </source>
</evidence>
<dbReference type="Pfam" id="PF17921">
    <property type="entry name" value="Integrase_H2C2"/>
    <property type="match status" value="1"/>
</dbReference>
<dbReference type="Pfam" id="PF13975">
    <property type="entry name" value="gag-asp_proteas"/>
    <property type="match status" value="1"/>
</dbReference>
<keyword evidence="4" id="KW-0540">Nuclease</keyword>
<feature type="region of interest" description="Disordered" evidence="7">
    <location>
        <begin position="1438"/>
        <end position="1466"/>
    </location>
</feature>
<dbReference type="InterPro" id="IPR050951">
    <property type="entry name" value="Retrovirus_Pol_polyprotein"/>
</dbReference>
<dbReference type="Gene3D" id="3.30.70.270">
    <property type="match status" value="2"/>
</dbReference>
<dbReference type="GO" id="GO:0015074">
    <property type="term" value="P:DNA integration"/>
    <property type="evidence" value="ECO:0007669"/>
    <property type="project" value="InterPro"/>
</dbReference>
<evidence type="ECO:0000256" key="2">
    <source>
        <dbReference type="ARBA" id="ARBA00022679"/>
    </source>
</evidence>
<dbReference type="InterPro" id="IPR043128">
    <property type="entry name" value="Rev_trsase/Diguanyl_cyclase"/>
</dbReference>
<evidence type="ECO:0000313" key="11">
    <source>
        <dbReference type="EMBL" id="CAD6200279.1"/>
    </source>
</evidence>
<dbReference type="CDD" id="cd00303">
    <property type="entry name" value="retropepsin_like"/>
    <property type="match status" value="1"/>
</dbReference>
<feature type="transmembrane region" description="Helical" evidence="8">
    <location>
        <begin position="542"/>
        <end position="563"/>
    </location>
</feature>